<accession>W0FSW3</accession>
<sequence length="60" mass="6985">MDYIFNHFSQFAHHKVFHLCTVFKNIAKSPILLHFRGIKALFIMHNGYSEYDVISAKNGS</sequence>
<proteinExistence type="predicted"/>
<dbReference type="EMBL" id="KC246862">
    <property type="protein sequence ID" value="AHF26017.1"/>
    <property type="molecule type" value="Genomic_DNA"/>
</dbReference>
<protein>
    <submittedName>
        <fullName evidence="1">Uncharacterized protein</fullName>
    </submittedName>
</protein>
<reference evidence="1" key="1">
    <citation type="journal article" date="2013" name="PLoS ONE">
        <title>Metagenomic insights into the carbohydrate-active enzymes carried by the microorganisms adhering to solid digesta in the rumen of cows.</title>
        <authorList>
            <person name="Wang L."/>
            <person name="Hatem A."/>
            <person name="Catalyurek U.V."/>
            <person name="Morrison M."/>
            <person name="Yu Z."/>
        </authorList>
    </citation>
    <scope>NUCLEOTIDE SEQUENCE</scope>
</reference>
<evidence type="ECO:0000313" key="1">
    <source>
        <dbReference type="EMBL" id="AHF26017.1"/>
    </source>
</evidence>
<organism evidence="1">
    <name type="scientific">uncultured bacterium Contigcl_1565</name>
    <dbReference type="NCBI Taxonomy" id="1393654"/>
    <lineage>
        <taxon>Bacteria</taxon>
        <taxon>environmental samples</taxon>
    </lineage>
</organism>
<dbReference type="AlphaFoldDB" id="W0FSW3"/>
<name>W0FSW3_9BACT</name>